<dbReference type="InterPro" id="IPR036866">
    <property type="entry name" value="RibonucZ/Hydroxyglut_hydro"/>
</dbReference>
<dbReference type="EMBL" id="CP001841">
    <property type="protein sequence ID" value="AEF81961.1"/>
    <property type="molecule type" value="Genomic_DNA"/>
</dbReference>
<keyword evidence="2" id="KW-0479">Metal-binding</keyword>
<dbReference type="GO" id="GO:0046872">
    <property type="term" value="F:metal ion binding"/>
    <property type="evidence" value="ECO:0007669"/>
    <property type="project" value="UniProtKB-KW"/>
</dbReference>
<dbReference type="PANTHER" id="PTHR46233:SF3">
    <property type="entry name" value="HYDROXYACYLGLUTATHIONE HYDROLASE GLOC"/>
    <property type="match status" value="1"/>
</dbReference>
<dbReference type="SUPFAM" id="SSF56281">
    <property type="entry name" value="Metallo-hydrolase/oxidoreductase"/>
    <property type="match status" value="1"/>
</dbReference>
<dbReference type="InterPro" id="IPR051453">
    <property type="entry name" value="MBL_Glyoxalase_II"/>
</dbReference>
<dbReference type="PANTHER" id="PTHR46233">
    <property type="entry name" value="HYDROXYACYLGLUTATHIONE HYDROLASE GLOC"/>
    <property type="match status" value="1"/>
</dbReference>
<evidence type="ECO:0000256" key="2">
    <source>
        <dbReference type="ARBA" id="ARBA00022723"/>
    </source>
</evidence>
<dbReference type="Proteomes" id="UP000009222">
    <property type="component" value="Chromosome"/>
</dbReference>
<dbReference type="Pfam" id="PF00753">
    <property type="entry name" value="Lactamase_B"/>
    <property type="match status" value="1"/>
</dbReference>
<accession>F5YA06</accession>
<dbReference type="STRING" id="545695.TREAZ_2057"/>
<sequence length="193" mass="20808">MEEQIIECLPVGSLAANCWIYSPEGEAGNGFRPCTVIDPGDEAPYIISVLRKLKLRPTYILLTHGHFDHLTGLPGLAEAFPDAKIAIHKDDAHYAPKAQLLLSEGDTAGPFKVLHLPGHTEGCVGYYDEKTGVLFTGDTLFCGDYGRTDLPGGDFNKLVQSLKRLFAMDPEISVCPGHGPGTTIGIEAKRGMV</sequence>
<keyword evidence="3" id="KW-0378">Hydrolase</keyword>
<protein>
    <submittedName>
        <fullName evidence="6">Putative metallo-beta-lactamase domain protein</fullName>
    </submittedName>
</protein>
<gene>
    <name evidence="6" type="ordered locus">TREAZ_2057</name>
</gene>
<comment type="cofactor">
    <cofactor evidence="1">
        <name>Zn(2+)</name>
        <dbReference type="ChEBI" id="CHEBI:29105"/>
    </cofactor>
</comment>
<organism evidence="6 7">
    <name type="scientific">Leadbettera azotonutricia (strain ATCC BAA-888 / DSM 13862 / ZAS-9)</name>
    <name type="common">Treponema azotonutricium</name>
    <dbReference type="NCBI Taxonomy" id="545695"/>
    <lineage>
        <taxon>Bacteria</taxon>
        <taxon>Pseudomonadati</taxon>
        <taxon>Spirochaetota</taxon>
        <taxon>Spirochaetia</taxon>
        <taxon>Spirochaetales</taxon>
        <taxon>Breznakiellaceae</taxon>
        <taxon>Leadbettera</taxon>
    </lineage>
</organism>
<evidence type="ECO:0000256" key="4">
    <source>
        <dbReference type="ARBA" id="ARBA00022833"/>
    </source>
</evidence>
<feature type="domain" description="Metallo-beta-lactamase" evidence="5">
    <location>
        <begin position="15"/>
        <end position="178"/>
    </location>
</feature>
<evidence type="ECO:0000313" key="6">
    <source>
        <dbReference type="EMBL" id="AEF81961.1"/>
    </source>
</evidence>
<reference evidence="7" key="1">
    <citation type="submission" date="2009-12" db="EMBL/GenBank/DDBJ databases">
        <title>Complete sequence of Treponema azotonutricium strain ZAS-9.</title>
        <authorList>
            <person name="Tetu S.G."/>
            <person name="Matson E."/>
            <person name="Ren Q."/>
            <person name="Seshadri R."/>
            <person name="Elbourne L."/>
            <person name="Hassan K.A."/>
            <person name="Durkin A."/>
            <person name="Radune D."/>
            <person name="Mohamoud Y."/>
            <person name="Shay R."/>
            <person name="Jin S."/>
            <person name="Zhang X."/>
            <person name="Lucey K."/>
            <person name="Ballor N.R."/>
            <person name="Ottesen E."/>
            <person name="Rosenthal R."/>
            <person name="Allen A."/>
            <person name="Leadbetter J.R."/>
            <person name="Paulsen I.T."/>
        </authorList>
    </citation>
    <scope>NUCLEOTIDE SEQUENCE [LARGE SCALE GENOMIC DNA]</scope>
    <source>
        <strain evidence="7">ATCC BAA-888 / DSM 13862 / ZAS-9</strain>
    </source>
</reference>
<evidence type="ECO:0000256" key="1">
    <source>
        <dbReference type="ARBA" id="ARBA00001947"/>
    </source>
</evidence>
<name>F5YA06_LEAAZ</name>
<evidence type="ECO:0000313" key="7">
    <source>
        <dbReference type="Proteomes" id="UP000009222"/>
    </source>
</evidence>
<dbReference type="SMART" id="SM00849">
    <property type="entry name" value="Lactamase_B"/>
    <property type="match status" value="1"/>
</dbReference>
<proteinExistence type="predicted"/>
<dbReference type="GO" id="GO:0016787">
    <property type="term" value="F:hydrolase activity"/>
    <property type="evidence" value="ECO:0007669"/>
    <property type="project" value="UniProtKB-KW"/>
</dbReference>
<dbReference type="HOGENOM" id="CLU_030571_5_2_12"/>
<dbReference type="CDD" id="cd06262">
    <property type="entry name" value="metallo-hydrolase-like_MBL-fold"/>
    <property type="match status" value="1"/>
</dbReference>
<dbReference type="InterPro" id="IPR001279">
    <property type="entry name" value="Metallo-B-lactamas"/>
</dbReference>
<evidence type="ECO:0000256" key="3">
    <source>
        <dbReference type="ARBA" id="ARBA00022801"/>
    </source>
</evidence>
<dbReference type="FunCoup" id="F5YA06">
    <property type="interactions" value="294"/>
</dbReference>
<dbReference type="eggNOG" id="COG0491">
    <property type="taxonomic scope" value="Bacteria"/>
</dbReference>
<dbReference type="Gene3D" id="3.60.15.10">
    <property type="entry name" value="Ribonuclease Z/Hydroxyacylglutathione hydrolase-like"/>
    <property type="match status" value="1"/>
</dbReference>
<dbReference type="KEGG" id="taz:TREAZ_2057"/>
<keyword evidence="4" id="KW-0862">Zinc</keyword>
<dbReference type="AlphaFoldDB" id="F5YA06"/>
<reference evidence="6 7" key="2">
    <citation type="journal article" date="2011" name="ISME J.">
        <title>RNA-seq reveals cooperative metabolic interactions between two termite-gut spirochete species in co-culture.</title>
        <authorList>
            <person name="Rosenthal A.Z."/>
            <person name="Matson E.G."/>
            <person name="Eldar A."/>
            <person name="Leadbetter J.R."/>
        </authorList>
    </citation>
    <scope>NUCLEOTIDE SEQUENCE [LARGE SCALE GENOMIC DNA]</scope>
    <source>
        <strain evidence="7">ATCC BAA-888 / DSM 13862 / ZAS-9</strain>
    </source>
</reference>
<dbReference type="InParanoid" id="F5YA06"/>
<keyword evidence="7" id="KW-1185">Reference proteome</keyword>
<dbReference type="RefSeq" id="WP_015709992.1">
    <property type="nucleotide sequence ID" value="NC_015577.1"/>
</dbReference>
<evidence type="ECO:0000259" key="5">
    <source>
        <dbReference type="SMART" id="SM00849"/>
    </source>
</evidence>